<comment type="caution">
    <text evidence="2">The sequence shown here is derived from an EMBL/GenBank/DDBJ whole genome shotgun (WGS) entry which is preliminary data.</text>
</comment>
<proteinExistence type="predicted"/>
<dbReference type="RefSeq" id="WP_285933638.1">
    <property type="nucleotide sequence ID" value="NZ_JASTZU010000058.1"/>
</dbReference>
<dbReference type="Proteomes" id="UP001235343">
    <property type="component" value="Unassembled WGS sequence"/>
</dbReference>
<gene>
    <name evidence="2" type="ORF">QQS35_18130</name>
</gene>
<keyword evidence="1" id="KW-1133">Transmembrane helix</keyword>
<accession>A0ABT7LCT3</accession>
<dbReference type="EMBL" id="JASTZU010000058">
    <property type="protein sequence ID" value="MDL4842361.1"/>
    <property type="molecule type" value="Genomic_DNA"/>
</dbReference>
<organism evidence="2 3">
    <name type="scientific">Aquibacillus rhizosphaerae</name>
    <dbReference type="NCBI Taxonomy" id="3051431"/>
    <lineage>
        <taxon>Bacteria</taxon>
        <taxon>Bacillati</taxon>
        <taxon>Bacillota</taxon>
        <taxon>Bacilli</taxon>
        <taxon>Bacillales</taxon>
        <taxon>Bacillaceae</taxon>
        <taxon>Aquibacillus</taxon>
    </lineage>
</organism>
<evidence type="ECO:0000313" key="3">
    <source>
        <dbReference type="Proteomes" id="UP001235343"/>
    </source>
</evidence>
<keyword evidence="1" id="KW-0472">Membrane</keyword>
<evidence type="ECO:0000256" key="1">
    <source>
        <dbReference type="SAM" id="Phobius"/>
    </source>
</evidence>
<sequence length="51" mass="5831">MKSALSPICLYLIAITNLLAYWFDFMGIVSWSMTIILLMLGAYFTRYSAES</sequence>
<name>A0ABT7LCT3_9BACI</name>
<keyword evidence="3" id="KW-1185">Reference proteome</keyword>
<reference evidence="2 3" key="1">
    <citation type="submission" date="2023-06" db="EMBL/GenBank/DDBJ databases">
        <title>Aquibacillus rhizosphaerae LR5S19.</title>
        <authorList>
            <person name="Sun J.-Q."/>
        </authorList>
    </citation>
    <scope>NUCLEOTIDE SEQUENCE [LARGE SCALE GENOMIC DNA]</scope>
    <source>
        <strain evidence="2 3">LR5S19</strain>
    </source>
</reference>
<evidence type="ECO:0000313" key="2">
    <source>
        <dbReference type="EMBL" id="MDL4842361.1"/>
    </source>
</evidence>
<keyword evidence="1" id="KW-0812">Transmembrane</keyword>
<protein>
    <submittedName>
        <fullName evidence="2">Uncharacterized protein</fullName>
    </submittedName>
</protein>
<feature type="transmembrane region" description="Helical" evidence="1">
    <location>
        <begin position="30"/>
        <end position="49"/>
    </location>
</feature>